<evidence type="ECO:0000256" key="1">
    <source>
        <dbReference type="SAM" id="SignalP"/>
    </source>
</evidence>
<accession>A0A316UPC1</accession>
<gene>
    <name evidence="2" type="ORF">BDZ90DRAFT_43974</name>
</gene>
<sequence length="150" mass="15684">MRSMNPTFIALCAFLTAALASASTLPQVCNGAKDAHCLYTPIAAYRTQDPEIKATKGAIVSQERDPVGSITYLIKDGTAGQLTIFCHDGGGNKFLFDFGQGASSIVVDSVLNGNAKVYLNDNPGVYAGIGQTLILRSNSVGVDATVTCPH</sequence>
<reference evidence="2 3" key="1">
    <citation type="journal article" date="2018" name="Mol. Biol. Evol.">
        <title>Broad Genomic Sampling Reveals a Smut Pathogenic Ancestry of the Fungal Clade Ustilaginomycotina.</title>
        <authorList>
            <person name="Kijpornyongpan T."/>
            <person name="Mondo S.J."/>
            <person name="Barry K."/>
            <person name="Sandor L."/>
            <person name="Lee J."/>
            <person name="Lipzen A."/>
            <person name="Pangilinan J."/>
            <person name="LaButti K."/>
            <person name="Hainaut M."/>
            <person name="Henrissat B."/>
            <person name="Grigoriev I.V."/>
            <person name="Spatafora J.W."/>
            <person name="Aime M.C."/>
        </authorList>
    </citation>
    <scope>NUCLEOTIDE SEQUENCE [LARGE SCALE GENOMIC DNA]</scope>
    <source>
        <strain evidence="2 3">MCA 5214</strain>
    </source>
</reference>
<dbReference type="Proteomes" id="UP000245884">
    <property type="component" value="Unassembled WGS sequence"/>
</dbReference>
<feature type="signal peptide" evidence="1">
    <location>
        <begin position="1"/>
        <end position="22"/>
    </location>
</feature>
<evidence type="ECO:0000313" key="2">
    <source>
        <dbReference type="EMBL" id="PWN26618.1"/>
    </source>
</evidence>
<evidence type="ECO:0000313" key="3">
    <source>
        <dbReference type="Proteomes" id="UP000245884"/>
    </source>
</evidence>
<keyword evidence="3" id="KW-1185">Reference proteome</keyword>
<dbReference type="RefSeq" id="XP_025361230.1">
    <property type="nucleotide sequence ID" value="XM_025509594.1"/>
</dbReference>
<feature type="chain" id="PRO_5016447299" evidence="1">
    <location>
        <begin position="23"/>
        <end position="150"/>
    </location>
</feature>
<dbReference type="AlphaFoldDB" id="A0A316UPC1"/>
<proteinExistence type="predicted"/>
<name>A0A316UPC1_9BASI</name>
<dbReference type="EMBL" id="KZ819671">
    <property type="protein sequence ID" value="PWN26618.1"/>
    <property type="molecule type" value="Genomic_DNA"/>
</dbReference>
<dbReference type="GeneID" id="37031417"/>
<protein>
    <submittedName>
        <fullName evidence="2">Uncharacterized protein</fullName>
    </submittedName>
</protein>
<organism evidence="2 3">
    <name type="scientific">Jaminaea rosea</name>
    <dbReference type="NCBI Taxonomy" id="1569628"/>
    <lineage>
        <taxon>Eukaryota</taxon>
        <taxon>Fungi</taxon>
        <taxon>Dikarya</taxon>
        <taxon>Basidiomycota</taxon>
        <taxon>Ustilaginomycotina</taxon>
        <taxon>Exobasidiomycetes</taxon>
        <taxon>Microstromatales</taxon>
        <taxon>Microstromatales incertae sedis</taxon>
        <taxon>Jaminaea</taxon>
    </lineage>
</organism>
<keyword evidence="1" id="KW-0732">Signal</keyword>